<dbReference type="EMBL" id="JACJSI010000017">
    <property type="protein sequence ID" value="MBD2530221.1"/>
    <property type="molecule type" value="Genomic_DNA"/>
</dbReference>
<evidence type="ECO:0000256" key="2">
    <source>
        <dbReference type="SAM" id="Phobius"/>
    </source>
</evidence>
<evidence type="ECO:0000256" key="1">
    <source>
        <dbReference type="ARBA" id="ARBA00006464"/>
    </source>
</evidence>
<keyword evidence="5" id="KW-1185">Reference proteome</keyword>
<name>A0ABR8DL75_9NOSO</name>
<proteinExistence type="inferred from homology"/>
<gene>
    <name evidence="4" type="ORF">H6G97_11825</name>
</gene>
<comment type="similarity">
    <text evidence="1">Belongs to the bacterial sugar transferase family.</text>
</comment>
<dbReference type="GO" id="GO:0016740">
    <property type="term" value="F:transferase activity"/>
    <property type="evidence" value="ECO:0007669"/>
    <property type="project" value="UniProtKB-KW"/>
</dbReference>
<reference evidence="4 5" key="1">
    <citation type="journal article" date="2020" name="ISME J.">
        <title>Comparative genomics reveals insights into cyanobacterial evolution and habitat adaptation.</title>
        <authorList>
            <person name="Chen M.Y."/>
            <person name="Teng W.K."/>
            <person name="Zhao L."/>
            <person name="Hu C.X."/>
            <person name="Zhou Y.K."/>
            <person name="Han B.P."/>
            <person name="Song L.R."/>
            <person name="Shu W.S."/>
        </authorList>
    </citation>
    <scope>NUCLEOTIDE SEQUENCE [LARGE SCALE GENOMIC DNA]</scope>
    <source>
        <strain evidence="4 5">FACHB-838</strain>
    </source>
</reference>
<keyword evidence="2" id="KW-0812">Transmembrane</keyword>
<keyword evidence="2" id="KW-1133">Transmembrane helix</keyword>
<evidence type="ECO:0000313" key="4">
    <source>
        <dbReference type="EMBL" id="MBD2530221.1"/>
    </source>
</evidence>
<keyword evidence="4" id="KW-0808">Transferase</keyword>
<feature type="domain" description="Bacterial sugar transferase" evidence="3">
    <location>
        <begin position="114"/>
        <end position="231"/>
    </location>
</feature>
<evidence type="ECO:0000313" key="5">
    <source>
        <dbReference type="Proteomes" id="UP000623440"/>
    </source>
</evidence>
<feature type="transmembrane region" description="Helical" evidence="2">
    <location>
        <begin position="118"/>
        <end position="142"/>
    </location>
</feature>
<dbReference type="Proteomes" id="UP000623440">
    <property type="component" value="Unassembled WGS sequence"/>
</dbReference>
<protein>
    <submittedName>
        <fullName evidence="4">Sugar transferase</fullName>
    </submittedName>
</protein>
<sequence length="242" mass="27756">MTSSIIPTLQSLYDVTQEHQDNRGYCTLQWRRGKLLVKPLGRVKQPYLPSLDSKRSLVECLQHSPVTLVSIDPKLGEPLLRFWADACEEAQKPIFISIPAGNKLANQPWRHLQRLIDWIAAFLLLLLVSPVMLGLIILMRVYSPGSLFCRDWRVGERGKLFRAIKFCTTTKHNITPLGRWMHKYGLDNLPQLFNVLQGDISLTGSYCWTLEDAIQLNQRPEITTSWEVEAQSHLLHLDSQTL</sequence>
<evidence type="ECO:0000259" key="3">
    <source>
        <dbReference type="Pfam" id="PF02397"/>
    </source>
</evidence>
<dbReference type="InterPro" id="IPR003362">
    <property type="entry name" value="Bact_transf"/>
</dbReference>
<accession>A0ABR8DL75</accession>
<organism evidence="4 5">
    <name type="scientific">Nostoc flagelliforme FACHB-838</name>
    <dbReference type="NCBI Taxonomy" id="2692904"/>
    <lineage>
        <taxon>Bacteria</taxon>
        <taxon>Bacillati</taxon>
        <taxon>Cyanobacteriota</taxon>
        <taxon>Cyanophyceae</taxon>
        <taxon>Nostocales</taxon>
        <taxon>Nostocaceae</taxon>
        <taxon>Nostoc</taxon>
    </lineage>
</organism>
<dbReference type="NCBIfam" id="NF045514">
    <property type="entry name" value="glycotran_HepC"/>
    <property type="match status" value="1"/>
</dbReference>
<dbReference type="Pfam" id="PF02397">
    <property type="entry name" value="Bac_transf"/>
    <property type="match status" value="1"/>
</dbReference>
<dbReference type="PANTHER" id="PTHR30576:SF0">
    <property type="entry name" value="UNDECAPRENYL-PHOSPHATE N-ACETYLGALACTOSAMINYL 1-PHOSPHATE TRANSFERASE-RELATED"/>
    <property type="match status" value="1"/>
</dbReference>
<dbReference type="RefSeq" id="WP_190940780.1">
    <property type="nucleotide sequence ID" value="NZ_JACJSI010000017.1"/>
</dbReference>
<comment type="caution">
    <text evidence="4">The sequence shown here is derived from an EMBL/GenBank/DDBJ whole genome shotgun (WGS) entry which is preliminary data.</text>
</comment>
<dbReference type="PANTHER" id="PTHR30576">
    <property type="entry name" value="COLANIC BIOSYNTHESIS UDP-GLUCOSE LIPID CARRIER TRANSFERASE"/>
    <property type="match status" value="1"/>
</dbReference>
<keyword evidence="2" id="KW-0472">Membrane</keyword>